<proteinExistence type="predicted"/>
<comment type="caution">
    <text evidence="3">The sequence shown here is derived from an EMBL/GenBank/DDBJ whole genome shotgun (WGS) entry which is preliminary data.</text>
</comment>
<sequence>GGDGTYSFWDKDSKHRLKQFSGIGNTISATAFNHNGSIFAYASSYDWGKGHEHYKQGTANQIFLYPTKDEDVKPKPAKARR</sequence>
<dbReference type="Proteomes" id="UP001211907">
    <property type="component" value="Unassembled WGS sequence"/>
</dbReference>
<evidence type="ECO:0000256" key="2">
    <source>
        <dbReference type="ARBA" id="ARBA00022737"/>
    </source>
</evidence>
<evidence type="ECO:0000256" key="1">
    <source>
        <dbReference type="ARBA" id="ARBA00022574"/>
    </source>
</evidence>
<gene>
    <name evidence="3" type="ORF">HK100_007901</name>
</gene>
<name>A0AAD5X815_9FUNG</name>
<keyword evidence="2" id="KW-0677">Repeat</keyword>
<keyword evidence="4" id="KW-1185">Reference proteome</keyword>
<dbReference type="EMBL" id="JADGJH010003761">
    <property type="protein sequence ID" value="KAJ3088964.1"/>
    <property type="molecule type" value="Genomic_DNA"/>
</dbReference>
<protein>
    <submittedName>
        <fullName evidence="3">Uncharacterized protein</fullName>
    </submittedName>
</protein>
<dbReference type="Gene3D" id="2.130.10.10">
    <property type="entry name" value="YVTN repeat-like/Quinoprotein amine dehydrogenase"/>
    <property type="match status" value="1"/>
</dbReference>
<evidence type="ECO:0000313" key="3">
    <source>
        <dbReference type="EMBL" id="KAJ3088964.1"/>
    </source>
</evidence>
<dbReference type="InterPro" id="IPR015943">
    <property type="entry name" value="WD40/YVTN_repeat-like_dom_sf"/>
</dbReference>
<dbReference type="SUPFAM" id="SSF82171">
    <property type="entry name" value="DPP6 N-terminal domain-like"/>
    <property type="match status" value="1"/>
</dbReference>
<accession>A0AAD5X815</accession>
<dbReference type="PANTHER" id="PTHR10971">
    <property type="entry name" value="MRNA EXPORT FACTOR AND BUB3"/>
    <property type="match status" value="1"/>
</dbReference>
<dbReference type="AlphaFoldDB" id="A0AAD5X815"/>
<evidence type="ECO:0000313" key="4">
    <source>
        <dbReference type="Proteomes" id="UP001211907"/>
    </source>
</evidence>
<feature type="non-terminal residue" evidence="3">
    <location>
        <position position="1"/>
    </location>
</feature>
<keyword evidence="1" id="KW-0853">WD repeat</keyword>
<organism evidence="3 4">
    <name type="scientific">Physocladia obscura</name>
    <dbReference type="NCBI Taxonomy" id="109957"/>
    <lineage>
        <taxon>Eukaryota</taxon>
        <taxon>Fungi</taxon>
        <taxon>Fungi incertae sedis</taxon>
        <taxon>Chytridiomycota</taxon>
        <taxon>Chytridiomycota incertae sedis</taxon>
        <taxon>Chytridiomycetes</taxon>
        <taxon>Chytridiales</taxon>
        <taxon>Chytriomycetaceae</taxon>
        <taxon>Physocladia</taxon>
    </lineage>
</organism>
<reference evidence="3" key="1">
    <citation type="submission" date="2020-05" db="EMBL/GenBank/DDBJ databases">
        <title>Phylogenomic resolution of chytrid fungi.</title>
        <authorList>
            <person name="Stajich J.E."/>
            <person name="Amses K."/>
            <person name="Simmons R."/>
            <person name="Seto K."/>
            <person name="Myers J."/>
            <person name="Bonds A."/>
            <person name="Quandt C.A."/>
            <person name="Barry K."/>
            <person name="Liu P."/>
            <person name="Grigoriev I."/>
            <person name="Longcore J.E."/>
            <person name="James T.Y."/>
        </authorList>
    </citation>
    <scope>NUCLEOTIDE SEQUENCE</scope>
    <source>
        <strain evidence="3">JEL0513</strain>
    </source>
</reference>